<evidence type="ECO:0000256" key="2">
    <source>
        <dbReference type="SAM" id="Phobius"/>
    </source>
</evidence>
<protein>
    <submittedName>
        <fullName evidence="5">Fatty-acid amide hydrolase 2-B-like</fullName>
    </submittedName>
</protein>
<organism evidence="4 5">
    <name type="scientific">Pogonomyrmex barbatus</name>
    <name type="common">red harvester ant</name>
    <dbReference type="NCBI Taxonomy" id="144034"/>
    <lineage>
        <taxon>Eukaryota</taxon>
        <taxon>Metazoa</taxon>
        <taxon>Ecdysozoa</taxon>
        <taxon>Arthropoda</taxon>
        <taxon>Hexapoda</taxon>
        <taxon>Insecta</taxon>
        <taxon>Pterygota</taxon>
        <taxon>Neoptera</taxon>
        <taxon>Endopterygota</taxon>
        <taxon>Hymenoptera</taxon>
        <taxon>Apocrita</taxon>
        <taxon>Aculeata</taxon>
        <taxon>Formicoidea</taxon>
        <taxon>Formicidae</taxon>
        <taxon>Myrmicinae</taxon>
        <taxon>Pogonomyrmex</taxon>
    </lineage>
</organism>
<dbReference type="SUPFAM" id="SSF75304">
    <property type="entry name" value="Amidase signature (AS) enzymes"/>
    <property type="match status" value="2"/>
</dbReference>
<feature type="transmembrane region" description="Helical" evidence="2">
    <location>
        <begin position="7"/>
        <end position="28"/>
    </location>
</feature>
<dbReference type="Proteomes" id="UP000504615">
    <property type="component" value="Unplaced"/>
</dbReference>
<proteinExistence type="inferred from homology"/>
<dbReference type="PROSITE" id="PS00571">
    <property type="entry name" value="AMIDASES"/>
    <property type="match status" value="1"/>
</dbReference>
<keyword evidence="2" id="KW-1133">Transmembrane helix</keyword>
<evidence type="ECO:0000313" key="4">
    <source>
        <dbReference type="Proteomes" id="UP000504615"/>
    </source>
</evidence>
<dbReference type="RefSeq" id="XP_011629974.1">
    <property type="nucleotide sequence ID" value="XM_011631672.2"/>
</dbReference>
<evidence type="ECO:0000256" key="1">
    <source>
        <dbReference type="ARBA" id="ARBA00009199"/>
    </source>
</evidence>
<name>A0A6I9VW23_9HYME</name>
<dbReference type="Pfam" id="PF01425">
    <property type="entry name" value="Amidase"/>
    <property type="match status" value="1"/>
</dbReference>
<evidence type="ECO:0000313" key="5">
    <source>
        <dbReference type="RefSeq" id="XP_011629974.1"/>
    </source>
</evidence>
<dbReference type="InterPro" id="IPR020556">
    <property type="entry name" value="Amidase_CS"/>
</dbReference>
<evidence type="ECO:0000259" key="3">
    <source>
        <dbReference type="Pfam" id="PF01425"/>
    </source>
</evidence>
<dbReference type="GO" id="GO:0012505">
    <property type="term" value="C:endomembrane system"/>
    <property type="evidence" value="ECO:0007669"/>
    <property type="project" value="TreeGrafter"/>
</dbReference>
<accession>A0A6I9VW23</accession>
<dbReference type="Gene3D" id="3.90.1300.10">
    <property type="entry name" value="Amidase signature (AS) domain"/>
    <property type="match status" value="2"/>
</dbReference>
<dbReference type="KEGG" id="pbar:105422331"/>
<reference evidence="5" key="1">
    <citation type="submission" date="2025-08" db="UniProtKB">
        <authorList>
            <consortium name="RefSeq"/>
        </authorList>
    </citation>
    <scope>IDENTIFICATION</scope>
</reference>
<dbReference type="InterPro" id="IPR036928">
    <property type="entry name" value="AS_sf"/>
</dbReference>
<dbReference type="InterPro" id="IPR023631">
    <property type="entry name" value="Amidase_dom"/>
</dbReference>
<gene>
    <name evidence="5" type="primary">LOC105422331</name>
</gene>
<dbReference type="GeneID" id="105422331"/>
<dbReference type="PANTHER" id="PTHR43372:SF3">
    <property type="entry name" value="AT07710P-RELATED"/>
    <property type="match status" value="1"/>
</dbReference>
<feature type="domain" description="Amidase" evidence="3">
    <location>
        <begin position="63"/>
        <end position="242"/>
    </location>
</feature>
<dbReference type="InterPro" id="IPR052739">
    <property type="entry name" value="FAAH2"/>
</dbReference>
<keyword evidence="2" id="KW-0812">Transmembrane</keyword>
<sequence>MIMLWKIRILFGIINIIYATAHRILLYFSKKPSSIPPITNSLYMLSASTLARKIRQGEITSYEVVQAYITRIKEVNPFLNAVVEDRFSAAIIEAKNCDEQLKAGKFDVAILEKEKPLYGVPLTVKECCAVKGCSHSGCTLPRKGMKADYDATVIELLRNAGAIPLCVTNTPELSTGIESTNLLIGRTCNPYDTRYSAGGSSGGEGALLGAGASVIGLGSDMAGSIRLPAFLNGVFGHKPTAGKWIFFNTKIISNCNSSLEFDLLGDNGVFIYPTFRNQILPDLALCELLSVSSCGIVNIFGFPAVNVPMGLNHDGMPMGIQVIAAPYQDRLCLAVAKELETAFGGWVPPSVSIRD</sequence>
<dbReference type="PANTHER" id="PTHR43372">
    <property type="entry name" value="FATTY-ACID AMIDE HYDROLASE"/>
    <property type="match status" value="1"/>
</dbReference>
<comment type="similarity">
    <text evidence="1">Belongs to the amidase family.</text>
</comment>
<keyword evidence="4" id="KW-1185">Reference proteome</keyword>
<keyword evidence="2" id="KW-0472">Membrane</keyword>
<dbReference type="OrthoDB" id="6428749at2759"/>
<dbReference type="AlphaFoldDB" id="A0A6I9VW23"/>